<organism evidence="3 4">
    <name type="scientific">Thomasclavelia ramosa</name>
    <dbReference type="NCBI Taxonomy" id="1547"/>
    <lineage>
        <taxon>Bacteria</taxon>
        <taxon>Bacillati</taxon>
        <taxon>Bacillota</taxon>
        <taxon>Erysipelotrichia</taxon>
        <taxon>Erysipelotrichales</taxon>
        <taxon>Coprobacillaceae</taxon>
        <taxon>Thomasclavelia</taxon>
    </lineage>
</organism>
<gene>
    <name evidence="3" type="ORF">PM738_18835</name>
</gene>
<feature type="transmembrane region" description="Helical" evidence="2">
    <location>
        <begin position="170"/>
        <end position="191"/>
    </location>
</feature>
<feature type="region of interest" description="Disordered" evidence="1">
    <location>
        <begin position="395"/>
        <end position="449"/>
    </location>
</feature>
<keyword evidence="2" id="KW-1133">Transmembrane helix</keyword>
<evidence type="ECO:0000313" key="3">
    <source>
        <dbReference type="EMBL" id="MDB7085841.1"/>
    </source>
</evidence>
<feature type="transmembrane region" description="Helical" evidence="2">
    <location>
        <begin position="265"/>
        <end position="283"/>
    </location>
</feature>
<proteinExistence type="predicted"/>
<evidence type="ECO:0000313" key="4">
    <source>
        <dbReference type="Proteomes" id="UP001211987"/>
    </source>
</evidence>
<feature type="compositionally biased region" description="Polar residues" evidence="1">
    <location>
        <begin position="424"/>
        <end position="449"/>
    </location>
</feature>
<feature type="transmembrane region" description="Helical" evidence="2">
    <location>
        <begin position="203"/>
        <end position="221"/>
    </location>
</feature>
<sequence>MIEDAIRNLFWAIAKLFLSASDWMYDMLNAVVNLNLAGSNEITYTWLFFLSFLSFATFVRVGYVLLRKTANEDEEVDIGSILKKITNIFLVICISLTAFFFALQAPSEITKIYNNVVTYDEKMSPSTAVISSTAKTPITSKLSDMSSSDEVIGIDTIDDKLNDEENGEYIYFYSYSELLLCIIGAFVVMCVQLNIVIDCAMRLFLNIFRFCIGFIPISSMVEEESTCGDWVRDIISDALTTASTLIFTNLVFGLMTLSQISSLNGIIRVVIFAAGLITVYKAGEIIAKYMGASNLSSGGRAGTMLMGMGAMAATKATMKIISNSAKTFMDYLNNSRPMDGGPMVTPPFPDGGNGGGGSLSGSIPPNSSTMFETENSNGYFADSGLNQQTMQNTYRDQEQNNGSIIDQNPTTPSYMDSNKVGVTESYNSGISPQNNTVNSNDYDNSGKNKYNSSDSTSFINRGGVSFVDTPSQNHLYKDSARVYKPSVREKYVPDLAVSGVNV</sequence>
<dbReference type="EMBL" id="JAQLKE010000057">
    <property type="protein sequence ID" value="MDB7085841.1"/>
    <property type="molecule type" value="Genomic_DNA"/>
</dbReference>
<accession>A0AB35IML9</accession>
<evidence type="ECO:0000256" key="2">
    <source>
        <dbReference type="SAM" id="Phobius"/>
    </source>
</evidence>
<feature type="transmembrane region" description="Helical" evidence="2">
    <location>
        <begin position="9"/>
        <end position="25"/>
    </location>
</feature>
<dbReference type="Proteomes" id="UP001211987">
    <property type="component" value="Unassembled WGS sequence"/>
</dbReference>
<keyword evidence="2" id="KW-0472">Membrane</keyword>
<reference evidence="3" key="1">
    <citation type="submission" date="2023-01" db="EMBL/GenBank/DDBJ databases">
        <title>Human gut microbiome strain richness.</title>
        <authorList>
            <person name="Chen-Liaw A."/>
        </authorList>
    </citation>
    <scope>NUCLEOTIDE SEQUENCE</scope>
    <source>
        <strain evidence="3">1001217st2_G6_1001217B_191108</strain>
    </source>
</reference>
<keyword evidence="2" id="KW-0812">Transmembrane</keyword>
<feature type="transmembrane region" description="Helical" evidence="2">
    <location>
        <begin position="45"/>
        <end position="66"/>
    </location>
</feature>
<name>A0AB35IML9_9FIRM</name>
<protein>
    <submittedName>
        <fullName evidence="3">Uncharacterized protein</fullName>
    </submittedName>
</protein>
<comment type="caution">
    <text evidence="3">The sequence shown here is derived from an EMBL/GenBank/DDBJ whole genome shotgun (WGS) entry which is preliminary data.</text>
</comment>
<evidence type="ECO:0000256" key="1">
    <source>
        <dbReference type="SAM" id="MobiDB-lite"/>
    </source>
</evidence>
<feature type="transmembrane region" description="Helical" evidence="2">
    <location>
        <begin position="87"/>
        <end position="105"/>
    </location>
</feature>
<dbReference type="RefSeq" id="WP_195992738.1">
    <property type="nucleotide sequence ID" value="NZ_JADPBJ010000037.1"/>
</dbReference>
<dbReference type="AlphaFoldDB" id="A0AB35IML9"/>
<feature type="transmembrane region" description="Helical" evidence="2">
    <location>
        <begin position="241"/>
        <end position="258"/>
    </location>
</feature>
<feature type="compositionally biased region" description="Polar residues" evidence="1">
    <location>
        <begin position="395"/>
        <end position="416"/>
    </location>
</feature>